<protein>
    <submittedName>
        <fullName evidence="1">Uncharacterized protein</fullName>
    </submittedName>
</protein>
<comment type="caution">
    <text evidence="1">The sequence shown here is derived from an EMBL/GenBank/DDBJ whole genome shotgun (WGS) entry which is preliminary data.</text>
</comment>
<sequence length="66" mass="7462">MSGQSHYNYYWREYAGEIPFDAVTGGTDVDNKTTYISQVNLNEYGIIPVTIYPGEKICNSKYDGIT</sequence>
<dbReference type="EMBL" id="JANEYF010005332">
    <property type="protein sequence ID" value="KAJ8928578.1"/>
    <property type="molecule type" value="Genomic_DNA"/>
</dbReference>
<dbReference type="AlphaFoldDB" id="A0AAV8WQG8"/>
<keyword evidence="2" id="KW-1185">Reference proteome</keyword>
<reference evidence="1" key="1">
    <citation type="journal article" date="2023" name="Insect Mol. Biol.">
        <title>Genome sequencing provides insights into the evolution of gene families encoding plant cell wall-degrading enzymes in longhorned beetles.</title>
        <authorList>
            <person name="Shin N.R."/>
            <person name="Okamura Y."/>
            <person name="Kirsch R."/>
            <person name="Pauchet Y."/>
        </authorList>
    </citation>
    <scope>NUCLEOTIDE SEQUENCE</scope>
    <source>
        <strain evidence="1">RBIC_L_NR</strain>
    </source>
</reference>
<dbReference type="Proteomes" id="UP001162156">
    <property type="component" value="Unassembled WGS sequence"/>
</dbReference>
<gene>
    <name evidence="1" type="ORF">NQ314_018864</name>
</gene>
<name>A0AAV8WQG8_9CUCU</name>
<proteinExistence type="predicted"/>
<evidence type="ECO:0000313" key="1">
    <source>
        <dbReference type="EMBL" id="KAJ8928578.1"/>
    </source>
</evidence>
<organism evidence="1 2">
    <name type="scientific">Rhamnusium bicolor</name>
    <dbReference type="NCBI Taxonomy" id="1586634"/>
    <lineage>
        <taxon>Eukaryota</taxon>
        <taxon>Metazoa</taxon>
        <taxon>Ecdysozoa</taxon>
        <taxon>Arthropoda</taxon>
        <taxon>Hexapoda</taxon>
        <taxon>Insecta</taxon>
        <taxon>Pterygota</taxon>
        <taxon>Neoptera</taxon>
        <taxon>Endopterygota</taxon>
        <taxon>Coleoptera</taxon>
        <taxon>Polyphaga</taxon>
        <taxon>Cucujiformia</taxon>
        <taxon>Chrysomeloidea</taxon>
        <taxon>Cerambycidae</taxon>
        <taxon>Lepturinae</taxon>
        <taxon>Rhagiini</taxon>
        <taxon>Rhamnusium</taxon>
    </lineage>
</organism>
<evidence type="ECO:0000313" key="2">
    <source>
        <dbReference type="Proteomes" id="UP001162156"/>
    </source>
</evidence>
<dbReference type="InterPro" id="IPR006616">
    <property type="entry name" value="DM9_repeat"/>
</dbReference>
<accession>A0AAV8WQG8</accession>
<dbReference type="Pfam" id="PF11901">
    <property type="entry name" value="DM9"/>
    <property type="match status" value="1"/>
</dbReference>